<accession>A0AB74UUJ2</accession>
<reference evidence="2" key="1">
    <citation type="submission" date="2024-10" db="EMBL/GenBank/DDBJ databases">
        <authorList>
            <person name="Lesea H.P."/>
            <person name="Kuehl J.V."/>
            <person name="Chandonia J.-M."/>
        </authorList>
    </citation>
    <scope>NUCLEOTIDE SEQUENCE</scope>
    <source>
        <strain evidence="2">FW102-FHT14D07</strain>
    </source>
</reference>
<keyword evidence="1" id="KW-0812">Transmembrane</keyword>
<evidence type="ECO:0000256" key="1">
    <source>
        <dbReference type="SAM" id="Phobius"/>
    </source>
</evidence>
<protein>
    <submittedName>
        <fullName evidence="2">Uncharacterized protein</fullName>
    </submittedName>
</protein>
<evidence type="ECO:0000313" key="2">
    <source>
        <dbReference type="EMBL" id="XIA18909.1"/>
    </source>
</evidence>
<dbReference type="RefSeq" id="WP_395119903.1">
    <property type="nucleotide sequence ID" value="NZ_CP170721.1"/>
</dbReference>
<feature type="transmembrane region" description="Helical" evidence="1">
    <location>
        <begin position="39"/>
        <end position="56"/>
    </location>
</feature>
<keyword evidence="1" id="KW-0472">Membrane</keyword>
<gene>
    <name evidence="2" type="ORF">ACFYG5_01850</name>
</gene>
<dbReference type="AlphaFoldDB" id="A0AB74UUJ2"/>
<organism evidence="2">
    <name type="scientific">Rhodanobacter sp. FW102-FHT14D07</name>
    <dbReference type="NCBI Taxonomy" id="3351462"/>
    <lineage>
        <taxon>Bacteria</taxon>
        <taxon>Pseudomonadati</taxon>
        <taxon>Pseudomonadota</taxon>
        <taxon>Gammaproteobacteria</taxon>
        <taxon>Lysobacterales</taxon>
        <taxon>Rhodanobacteraceae</taxon>
        <taxon>Rhodanobacter</taxon>
    </lineage>
</organism>
<dbReference type="EMBL" id="CP170721">
    <property type="protein sequence ID" value="XIA18909.1"/>
    <property type="molecule type" value="Genomic_DNA"/>
</dbReference>
<sequence length="82" mass="9023">MGTAFWIKRFFTVLVGAFVIIGAAQMLKGHDLSYSVTQAAIWGAITAIVFTLGRLYQSRRGQHCAICKDTPEMQRADRGSDA</sequence>
<keyword evidence="1" id="KW-1133">Transmembrane helix</keyword>
<proteinExistence type="predicted"/>
<name>A0AB74UUJ2_9GAMM</name>